<sequence length="96" mass="11040">MTQQKLGNGGTHDSDDEEEEVKFDELQEAYNKLYEESRKLTKQNDKLASKSEAVVADLSKALSSARELSENLESVTQERNQFKLEVMELREKFVNI</sequence>
<gene>
    <name evidence="2" type="ORF">RHGRI_014186</name>
</gene>
<dbReference type="EMBL" id="JACTNZ010000005">
    <property type="protein sequence ID" value="KAG5548742.1"/>
    <property type="molecule type" value="Genomic_DNA"/>
</dbReference>
<evidence type="ECO:0000256" key="1">
    <source>
        <dbReference type="SAM" id="MobiDB-lite"/>
    </source>
</evidence>
<dbReference type="Proteomes" id="UP000823749">
    <property type="component" value="Chromosome 5"/>
</dbReference>
<evidence type="ECO:0000313" key="3">
    <source>
        <dbReference type="Proteomes" id="UP000823749"/>
    </source>
</evidence>
<feature type="region of interest" description="Disordered" evidence="1">
    <location>
        <begin position="1"/>
        <end position="22"/>
    </location>
</feature>
<comment type="caution">
    <text evidence="2">The sequence shown here is derived from an EMBL/GenBank/DDBJ whole genome shotgun (WGS) entry which is preliminary data.</text>
</comment>
<evidence type="ECO:0000313" key="2">
    <source>
        <dbReference type="EMBL" id="KAG5548742.1"/>
    </source>
</evidence>
<keyword evidence="3" id="KW-1185">Reference proteome</keyword>
<proteinExistence type="predicted"/>
<reference evidence="2" key="1">
    <citation type="submission" date="2020-08" db="EMBL/GenBank/DDBJ databases">
        <title>Plant Genome Project.</title>
        <authorList>
            <person name="Zhang R.-G."/>
        </authorList>
    </citation>
    <scope>NUCLEOTIDE SEQUENCE</scope>
    <source>
        <strain evidence="2">WSP0</strain>
        <tissue evidence="2">Leaf</tissue>
    </source>
</reference>
<dbReference type="AlphaFoldDB" id="A0AAV6K8Y6"/>
<accession>A0AAV6K8Y6</accession>
<name>A0AAV6K8Y6_9ERIC</name>
<organism evidence="2 3">
    <name type="scientific">Rhododendron griersonianum</name>
    <dbReference type="NCBI Taxonomy" id="479676"/>
    <lineage>
        <taxon>Eukaryota</taxon>
        <taxon>Viridiplantae</taxon>
        <taxon>Streptophyta</taxon>
        <taxon>Embryophyta</taxon>
        <taxon>Tracheophyta</taxon>
        <taxon>Spermatophyta</taxon>
        <taxon>Magnoliopsida</taxon>
        <taxon>eudicotyledons</taxon>
        <taxon>Gunneridae</taxon>
        <taxon>Pentapetalae</taxon>
        <taxon>asterids</taxon>
        <taxon>Ericales</taxon>
        <taxon>Ericaceae</taxon>
        <taxon>Ericoideae</taxon>
        <taxon>Rhodoreae</taxon>
        <taxon>Rhododendron</taxon>
    </lineage>
</organism>
<protein>
    <submittedName>
        <fullName evidence="2">Uncharacterized protein</fullName>
    </submittedName>
</protein>